<keyword evidence="1" id="KW-0732">Signal</keyword>
<dbReference type="Proteomes" id="UP000238650">
    <property type="component" value="Unassembled WGS sequence"/>
</dbReference>
<protein>
    <submittedName>
        <fullName evidence="2">Uncharacterized protein</fullName>
    </submittedName>
</protein>
<evidence type="ECO:0000313" key="3">
    <source>
        <dbReference type="Proteomes" id="UP000238650"/>
    </source>
</evidence>
<dbReference type="AlphaFoldDB" id="A0A2S9QLN6"/>
<feature type="chain" id="PRO_5038471182" evidence="1">
    <location>
        <begin position="32"/>
        <end position="178"/>
    </location>
</feature>
<comment type="caution">
    <text evidence="2">The sequence shown here is derived from an EMBL/GenBank/DDBJ whole genome shotgun (WGS) entry which is preliminary data.</text>
</comment>
<proteinExistence type="predicted"/>
<name>A0A2S9QLN6_9MICO</name>
<reference evidence="2 3" key="1">
    <citation type="journal article" date="2017" name="New Microbes New Infect">
        <title>Genome sequence of 'Leucobacter massiliensis' sp. nov. isolated from human pharynx after travel to the 2014 Hajj.</title>
        <authorList>
            <person name="Leangapichart T."/>
            <person name="Gautret P."/>
            <person name="Nguyen T.T."/>
            <person name="Armstrong N."/>
            <person name="Rolain J.M."/>
        </authorList>
    </citation>
    <scope>NUCLEOTIDE SEQUENCE [LARGE SCALE GENOMIC DNA]</scope>
    <source>
        <strain evidence="2 3">122RC15</strain>
    </source>
</reference>
<keyword evidence="3" id="KW-1185">Reference proteome</keyword>
<gene>
    <name evidence="2" type="ORF">B4915_10920</name>
</gene>
<accession>A0A2S9QLN6</accession>
<dbReference type="EMBL" id="MWZD01000018">
    <property type="protein sequence ID" value="PRI10510.1"/>
    <property type="molecule type" value="Genomic_DNA"/>
</dbReference>
<sequence>MPAMTITSTTRIRSAAAAAALVVLTAGLAGCAGEEEPAAEPVASTVETPVATEEPAEAVELAADGSYVSFNDIDVVLTTMTLQGVELRELSTACMPQFVQEYTHDYDPSTGAVTLNYADTSEKQLAASDDGGISLYGDGADDRRGFAAADSAEGEELVAAYEQMCLDSYGEFENDGRS</sequence>
<evidence type="ECO:0000256" key="1">
    <source>
        <dbReference type="SAM" id="SignalP"/>
    </source>
</evidence>
<feature type="signal peptide" evidence="1">
    <location>
        <begin position="1"/>
        <end position="31"/>
    </location>
</feature>
<evidence type="ECO:0000313" key="2">
    <source>
        <dbReference type="EMBL" id="PRI10510.1"/>
    </source>
</evidence>
<organism evidence="2 3">
    <name type="scientific">Leucobacter massiliensis</name>
    <dbReference type="NCBI Taxonomy" id="1686285"/>
    <lineage>
        <taxon>Bacteria</taxon>
        <taxon>Bacillati</taxon>
        <taxon>Actinomycetota</taxon>
        <taxon>Actinomycetes</taxon>
        <taxon>Micrococcales</taxon>
        <taxon>Microbacteriaceae</taxon>
        <taxon>Leucobacter</taxon>
    </lineage>
</organism>